<proteinExistence type="predicted"/>
<dbReference type="PROSITE" id="PS51257">
    <property type="entry name" value="PROKAR_LIPOPROTEIN"/>
    <property type="match status" value="1"/>
</dbReference>
<keyword evidence="1" id="KW-0732">Signal</keyword>
<dbReference type="RefSeq" id="WP_301141335.1">
    <property type="nucleotide sequence ID" value="NZ_JAUHQA010000001.1"/>
</dbReference>
<keyword evidence="3" id="KW-1185">Reference proteome</keyword>
<comment type="caution">
    <text evidence="2">The sequence shown here is derived from an EMBL/GenBank/DDBJ whole genome shotgun (WGS) entry which is preliminary data.</text>
</comment>
<feature type="signal peptide" evidence="1">
    <location>
        <begin position="1"/>
        <end position="31"/>
    </location>
</feature>
<name>A0ABT8GF47_9MICO</name>
<dbReference type="EMBL" id="JAUHQA010000001">
    <property type="protein sequence ID" value="MDN4480059.1"/>
    <property type="molecule type" value="Genomic_DNA"/>
</dbReference>
<accession>A0ABT8GF47</accession>
<gene>
    <name evidence="2" type="ORF">QQX02_03860</name>
</gene>
<evidence type="ECO:0008006" key="4">
    <source>
        <dbReference type="Google" id="ProtNLM"/>
    </source>
</evidence>
<evidence type="ECO:0000313" key="2">
    <source>
        <dbReference type="EMBL" id="MDN4480059.1"/>
    </source>
</evidence>
<organism evidence="2 3">
    <name type="scientific">Demequina muriae</name>
    <dbReference type="NCBI Taxonomy" id="3051664"/>
    <lineage>
        <taxon>Bacteria</taxon>
        <taxon>Bacillati</taxon>
        <taxon>Actinomycetota</taxon>
        <taxon>Actinomycetes</taxon>
        <taxon>Micrococcales</taxon>
        <taxon>Demequinaceae</taxon>
        <taxon>Demequina</taxon>
    </lineage>
</organism>
<reference evidence="2" key="1">
    <citation type="submission" date="2023-06" db="EMBL/GenBank/DDBJ databases">
        <title>Egi l300058.</title>
        <authorList>
            <person name="Gao L."/>
            <person name="Fang B.-Z."/>
            <person name="Li W.-J."/>
        </authorList>
    </citation>
    <scope>NUCLEOTIDE SEQUENCE</scope>
    <source>
        <strain evidence="2">EGI L300058</strain>
    </source>
</reference>
<evidence type="ECO:0000313" key="3">
    <source>
        <dbReference type="Proteomes" id="UP001172708"/>
    </source>
</evidence>
<protein>
    <recommendedName>
        <fullName evidence="4">Lipoprotein</fullName>
    </recommendedName>
</protein>
<feature type="chain" id="PRO_5046038273" description="Lipoprotein" evidence="1">
    <location>
        <begin position="32"/>
        <end position="207"/>
    </location>
</feature>
<evidence type="ECO:0000256" key="1">
    <source>
        <dbReference type="SAM" id="SignalP"/>
    </source>
</evidence>
<sequence length="207" mass="21796">MKMSVRHRALSGVLAGAAVLLAGCAVPGQPAAPGAAAALEGEALTNERVTTLQTAWSDEAAEPAGRRNVITLELMREPLLAATDQIDYEYHRSQAEQQAQLVLRVQGIESEPSEALVDAIEASFLLAAFTLLPEDTSVLQSVAEQVEAEAVTNSRTGDFSAAAFMESAATAVQIATDEANQGSPVWFVNFNNVNGLTATDAPWLATE</sequence>
<dbReference type="Proteomes" id="UP001172708">
    <property type="component" value="Unassembled WGS sequence"/>
</dbReference>